<dbReference type="Proteomes" id="UP001549077">
    <property type="component" value="Unassembled WGS sequence"/>
</dbReference>
<protein>
    <submittedName>
        <fullName evidence="1">DNA-binding IclR family transcriptional regulator</fullName>
    </submittedName>
</protein>
<accession>A0ABV2MG57</accession>
<gene>
    <name evidence="1" type="ORF">ABID08_002816</name>
</gene>
<sequence length="58" mass="6311">MARTTDLHRRGAPGEREGLFIFNSIVDSFTHCFAVPVRGEEGHAAATLCLVTPRGDRA</sequence>
<reference evidence="1 2" key="1">
    <citation type="submission" date="2024-06" db="EMBL/GenBank/DDBJ databases">
        <title>Genomic Encyclopedia of Type Strains, Phase IV (KMG-IV): sequencing the most valuable type-strain genomes for metagenomic binning, comparative biology and taxonomic classification.</title>
        <authorList>
            <person name="Goeker M."/>
        </authorList>
    </citation>
    <scope>NUCLEOTIDE SEQUENCE [LARGE SCALE GENOMIC DNA]</scope>
    <source>
        <strain evidence="1 2">DSM 29288</strain>
    </source>
</reference>
<evidence type="ECO:0000313" key="1">
    <source>
        <dbReference type="EMBL" id="MET3755445.1"/>
    </source>
</evidence>
<name>A0ABV2MG57_9HYPH</name>
<dbReference type="EMBL" id="JBEPMY010000006">
    <property type="protein sequence ID" value="MET3755445.1"/>
    <property type="molecule type" value="Genomic_DNA"/>
</dbReference>
<proteinExistence type="predicted"/>
<dbReference type="GO" id="GO:0003677">
    <property type="term" value="F:DNA binding"/>
    <property type="evidence" value="ECO:0007669"/>
    <property type="project" value="UniProtKB-KW"/>
</dbReference>
<organism evidence="1 2">
    <name type="scientific">Rhizobium binae</name>
    <dbReference type="NCBI Taxonomy" id="1138190"/>
    <lineage>
        <taxon>Bacteria</taxon>
        <taxon>Pseudomonadati</taxon>
        <taxon>Pseudomonadota</taxon>
        <taxon>Alphaproteobacteria</taxon>
        <taxon>Hyphomicrobiales</taxon>
        <taxon>Rhizobiaceae</taxon>
        <taxon>Rhizobium/Agrobacterium group</taxon>
        <taxon>Rhizobium</taxon>
    </lineage>
</organism>
<evidence type="ECO:0000313" key="2">
    <source>
        <dbReference type="Proteomes" id="UP001549077"/>
    </source>
</evidence>
<comment type="caution">
    <text evidence="1">The sequence shown here is derived from an EMBL/GenBank/DDBJ whole genome shotgun (WGS) entry which is preliminary data.</text>
</comment>
<keyword evidence="1" id="KW-0238">DNA-binding</keyword>
<keyword evidence="2" id="KW-1185">Reference proteome</keyword>